<comment type="similarity">
    <text evidence="19">Belongs to the MurB family.</text>
</comment>
<keyword evidence="22" id="KW-1185">Reference proteome</keyword>
<dbReference type="InterPro" id="IPR036318">
    <property type="entry name" value="FAD-bd_PCMH-like_sf"/>
</dbReference>
<dbReference type="GO" id="GO:0071949">
    <property type="term" value="F:FAD binding"/>
    <property type="evidence" value="ECO:0007669"/>
    <property type="project" value="InterPro"/>
</dbReference>
<evidence type="ECO:0000256" key="1">
    <source>
        <dbReference type="ARBA" id="ARBA00001974"/>
    </source>
</evidence>
<dbReference type="SUPFAM" id="SSF56194">
    <property type="entry name" value="Uridine diphospho-N-Acetylenolpyruvylglucosamine reductase, MurB, C-terminal domain"/>
    <property type="match status" value="1"/>
</dbReference>
<dbReference type="InterPro" id="IPR016167">
    <property type="entry name" value="FAD-bd_PCMH_sub1"/>
</dbReference>
<dbReference type="AlphaFoldDB" id="A0A1I3VJY5"/>
<gene>
    <name evidence="19" type="primary">murB</name>
    <name evidence="21" type="ORF">SAMN04487991_3410</name>
</gene>
<evidence type="ECO:0000256" key="12">
    <source>
        <dbReference type="ARBA" id="ARBA00022960"/>
    </source>
</evidence>
<feature type="active site" evidence="19">
    <location>
        <position position="323"/>
    </location>
</feature>
<dbReference type="GO" id="GO:0051301">
    <property type="term" value="P:cell division"/>
    <property type="evidence" value="ECO:0007669"/>
    <property type="project" value="UniProtKB-KW"/>
</dbReference>
<evidence type="ECO:0000256" key="19">
    <source>
        <dbReference type="HAMAP-Rule" id="MF_00037"/>
    </source>
</evidence>
<dbReference type="NCBIfam" id="NF000755">
    <property type="entry name" value="PRK00046.1"/>
    <property type="match status" value="1"/>
</dbReference>
<dbReference type="Pfam" id="PF01565">
    <property type="entry name" value="FAD_binding_4"/>
    <property type="match status" value="1"/>
</dbReference>
<keyword evidence="12 19" id="KW-0133">Cell shape</keyword>
<comment type="pathway">
    <text evidence="4 19">Cell wall biogenesis; peptidoglycan biosynthesis.</text>
</comment>
<comment type="subcellular location">
    <subcellularLocation>
        <location evidence="3 19">Cytoplasm</location>
    </subcellularLocation>
</comment>
<name>A0A1I3VJY5_9RHOB</name>
<evidence type="ECO:0000256" key="9">
    <source>
        <dbReference type="ARBA" id="ARBA00022630"/>
    </source>
</evidence>
<sequence length="328" mass="35827">MRLTEYFDLSHRNSFGFSSRARYGAEVTRAEDIRDLARLSKRLNLPLHLLGSASNCLLPDRLHAVVGVMAIKGWSVDDSPGDHVRVTAQAGEDWSDLVARLTARDIGGLENLAGIPGTVGAAPVQNIGAYGMELSDVFESLQAYDRRADSMITLGKADCRFGYRHSLFKDAPGRYLITQVTLRLPRPWHPVLSYVGLRDLPAPQTPETILEAVLAQRAAKLPDWRVLGNVGSFFHNPIVTQETLRSLPEMPAHPTPDGVKLSAAWLIDHCGLKGLRIGDAGIHTGHALIIVNHGRATLPEVQALADQVIRRVRAKFGVTLVPEPVTLG</sequence>
<evidence type="ECO:0000256" key="11">
    <source>
        <dbReference type="ARBA" id="ARBA00022857"/>
    </source>
</evidence>
<evidence type="ECO:0000256" key="13">
    <source>
        <dbReference type="ARBA" id="ARBA00022984"/>
    </source>
</evidence>
<dbReference type="PROSITE" id="PS51387">
    <property type="entry name" value="FAD_PCMH"/>
    <property type="match status" value="1"/>
</dbReference>
<dbReference type="GO" id="GO:0008360">
    <property type="term" value="P:regulation of cell shape"/>
    <property type="evidence" value="ECO:0007669"/>
    <property type="project" value="UniProtKB-KW"/>
</dbReference>
<dbReference type="EC" id="1.3.1.98" evidence="5 19"/>
<dbReference type="NCBIfam" id="TIGR00179">
    <property type="entry name" value="murB"/>
    <property type="match status" value="1"/>
</dbReference>
<dbReference type="InterPro" id="IPR036635">
    <property type="entry name" value="MurB_C_sf"/>
</dbReference>
<dbReference type="Pfam" id="PF02873">
    <property type="entry name" value="MurB_C"/>
    <property type="match status" value="1"/>
</dbReference>
<evidence type="ECO:0000259" key="20">
    <source>
        <dbReference type="PROSITE" id="PS51387"/>
    </source>
</evidence>
<comment type="catalytic activity">
    <reaction evidence="18 19">
        <text>UDP-N-acetyl-alpha-D-muramate + NADP(+) = UDP-N-acetyl-3-O-(1-carboxyvinyl)-alpha-D-glucosamine + NADPH + H(+)</text>
        <dbReference type="Rhea" id="RHEA:12248"/>
        <dbReference type="ChEBI" id="CHEBI:15378"/>
        <dbReference type="ChEBI" id="CHEBI:57783"/>
        <dbReference type="ChEBI" id="CHEBI:58349"/>
        <dbReference type="ChEBI" id="CHEBI:68483"/>
        <dbReference type="ChEBI" id="CHEBI:70757"/>
        <dbReference type="EC" id="1.3.1.98"/>
    </reaction>
</comment>
<keyword evidence="14 19" id="KW-0560">Oxidoreductase</keyword>
<keyword evidence="8 19" id="KW-0132">Cell division</keyword>
<dbReference type="UniPathway" id="UPA00219"/>
<dbReference type="PANTHER" id="PTHR21071:SF4">
    <property type="entry name" value="UDP-N-ACETYLENOLPYRUVOYLGLUCOSAMINE REDUCTASE"/>
    <property type="match status" value="1"/>
</dbReference>
<keyword evidence="16 19" id="KW-0961">Cell wall biogenesis/degradation</keyword>
<dbReference type="GO" id="GO:0071555">
    <property type="term" value="P:cell wall organization"/>
    <property type="evidence" value="ECO:0007669"/>
    <property type="project" value="UniProtKB-KW"/>
</dbReference>
<dbReference type="HAMAP" id="MF_00037">
    <property type="entry name" value="MurB"/>
    <property type="match status" value="1"/>
</dbReference>
<evidence type="ECO:0000256" key="15">
    <source>
        <dbReference type="ARBA" id="ARBA00023306"/>
    </source>
</evidence>
<dbReference type="InterPro" id="IPR011601">
    <property type="entry name" value="MurB_C"/>
</dbReference>
<dbReference type="SUPFAM" id="SSF56176">
    <property type="entry name" value="FAD-binding/transporter-associated domain-like"/>
    <property type="match status" value="1"/>
</dbReference>
<evidence type="ECO:0000256" key="10">
    <source>
        <dbReference type="ARBA" id="ARBA00022827"/>
    </source>
</evidence>
<evidence type="ECO:0000256" key="8">
    <source>
        <dbReference type="ARBA" id="ARBA00022618"/>
    </source>
</evidence>
<keyword evidence="9 19" id="KW-0285">Flavoprotein</keyword>
<keyword evidence="7 19" id="KW-0963">Cytoplasm</keyword>
<evidence type="ECO:0000256" key="3">
    <source>
        <dbReference type="ARBA" id="ARBA00004496"/>
    </source>
</evidence>
<comment type="function">
    <text evidence="2 19">Cell wall formation.</text>
</comment>
<evidence type="ECO:0000256" key="5">
    <source>
        <dbReference type="ARBA" id="ARBA00012518"/>
    </source>
</evidence>
<dbReference type="GO" id="GO:0009252">
    <property type="term" value="P:peptidoglycan biosynthetic process"/>
    <property type="evidence" value="ECO:0007669"/>
    <property type="project" value="UniProtKB-UniRule"/>
</dbReference>
<dbReference type="Gene3D" id="3.30.43.10">
    <property type="entry name" value="Uridine Diphospho-n-acetylenolpyruvylglucosamine Reductase, domain 2"/>
    <property type="match status" value="1"/>
</dbReference>
<dbReference type="GO" id="GO:0008762">
    <property type="term" value="F:UDP-N-acetylmuramate dehydrogenase activity"/>
    <property type="evidence" value="ECO:0007669"/>
    <property type="project" value="UniProtKB-UniRule"/>
</dbReference>
<evidence type="ECO:0000256" key="18">
    <source>
        <dbReference type="ARBA" id="ARBA00048914"/>
    </source>
</evidence>
<dbReference type="InterPro" id="IPR006094">
    <property type="entry name" value="Oxid_FAD_bind_N"/>
</dbReference>
<evidence type="ECO:0000313" key="21">
    <source>
        <dbReference type="EMBL" id="SFJ95678.1"/>
    </source>
</evidence>
<feature type="active site" evidence="19">
    <location>
        <position position="164"/>
    </location>
</feature>
<accession>A0A1I3VJY5</accession>
<dbReference type="InterPro" id="IPR016166">
    <property type="entry name" value="FAD-bd_PCMH"/>
</dbReference>
<dbReference type="InterPro" id="IPR016169">
    <property type="entry name" value="FAD-bd_PCMH_sub2"/>
</dbReference>
<dbReference type="EMBL" id="FORH01000007">
    <property type="protein sequence ID" value="SFJ95678.1"/>
    <property type="molecule type" value="Genomic_DNA"/>
</dbReference>
<keyword evidence="13 19" id="KW-0573">Peptidoglycan synthesis</keyword>
<feature type="active site" description="Proton donor" evidence="19">
    <location>
        <position position="232"/>
    </location>
</feature>
<evidence type="ECO:0000256" key="16">
    <source>
        <dbReference type="ARBA" id="ARBA00023316"/>
    </source>
</evidence>
<reference evidence="22" key="1">
    <citation type="submission" date="2016-10" db="EMBL/GenBank/DDBJ databases">
        <authorList>
            <person name="Varghese N."/>
            <person name="Submissions S."/>
        </authorList>
    </citation>
    <scope>NUCLEOTIDE SEQUENCE [LARGE SCALE GENOMIC DNA]</scope>
    <source>
        <strain evidence="22">DSM 26471</strain>
    </source>
</reference>
<keyword evidence="15 19" id="KW-0131">Cell cycle</keyword>
<dbReference type="Gene3D" id="3.90.78.10">
    <property type="entry name" value="UDP-N-acetylenolpyruvoylglucosamine reductase, C-terminal domain"/>
    <property type="match status" value="1"/>
</dbReference>
<evidence type="ECO:0000256" key="4">
    <source>
        <dbReference type="ARBA" id="ARBA00004752"/>
    </source>
</evidence>
<dbReference type="InterPro" id="IPR003170">
    <property type="entry name" value="MurB"/>
</dbReference>
<dbReference type="Proteomes" id="UP000199630">
    <property type="component" value="Unassembled WGS sequence"/>
</dbReference>
<keyword evidence="11 19" id="KW-0521">NADP</keyword>
<dbReference type="PANTHER" id="PTHR21071">
    <property type="entry name" value="UDP-N-ACETYLENOLPYRUVOYLGLUCOSAMINE REDUCTASE"/>
    <property type="match status" value="1"/>
</dbReference>
<organism evidence="21 22">
    <name type="scientific">Celeribacter neptunius</name>
    <dbReference type="NCBI Taxonomy" id="588602"/>
    <lineage>
        <taxon>Bacteria</taxon>
        <taxon>Pseudomonadati</taxon>
        <taxon>Pseudomonadota</taxon>
        <taxon>Alphaproteobacteria</taxon>
        <taxon>Rhodobacterales</taxon>
        <taxon>Roseobacteraceae</taxon>
        <taxon>Celeribacter</taxon>
    </lineage>
</organism>
<keyword evidence="10 19" id="KW-0274">FAD</keyword>
<evidence type="ECO:0000256" key="7">
    <source>
        <dbReference type="ARBA" id="ARBA00022490"/>
    </source>
</evidence>
<proteinExistence type="inferred from homology"/>
<evidence type="ECO:0000256" key="2">
    <source>
        <dbReference type="ARBA" id="ARBA00003921"/>
    </source>
</evidence>
<evidence type="ECO:0000256" key="17">
    <source>
        <dbReference type="ARBA" id="ARBA00031026"/>
    </source>
</evidence>
<dbReference type="STRING" id="588602.SAMN04487991_3410"/>
<comment type="cofactor">
    <cofactor evidence="1 19">
        <name>FAD</name>
        <dbReference type="ChEBI" id="CHEBI:57692"/>
    </cofactor>
</comment>
<dbReference type="OrthoDB" id="9804753at2"/>
<evidence type="ECO:0000256" key="6">
    <source>
        <dbReference type="ARBA" id="ARBA00015188"/>
    </source>
</evidence>
<protein>
    <recommendedName>
        <fullName evidence="6 19">UDP-N-acetylenolpyruvoylglucosamine reductase</fullName>
        <ecNumber evidence="5 19">1.3.1.98</ecNumber>
    </recommendedName>
    <alternativeName>
        <fullName evidence="17 19">UDP-N-acetylmuramate dehydrogenase</fullName>
    </alternativeName>
</protein>
<evidence type="ECO:0000313" key="22">
    <source>
        <dbReference type="Proteomes" id="UP000199630"/>
    </source>
</evidence>
<dbReference type="GO" id="GO:0005829">
    <property type="term" value="C:cytosol"/>
    <property type="evidence" value="ECO:0007669"/>
    <property type="project" value="TreeGrafter"/>
</dbReference>
<evidence type="ECO:0000256" key="14">
    <source>
        <dbReference type="ARBA" id="ARBA00023002"/>
    </source>
</evidence>
<dbReference type="Gene3D" id="3.30.465.10">
    <property type="match status" value="1"/>
</dbReference>
<feature type="domain" description="FAD-binding PCMH-type" evidence="20">
    <location>
        <begin position="16"/>
        <end position="187"/>
    </location>
</feature>